<evidence type="ECO:0000256" key="1">
    <source>
        <dbReference type="ARBA" id="ARBA00022491"/>
    </source>
</evidence>
<dbReference type="HOGENOM" id="CLU_065103_2_1_9"/>
<dbReference type="PROSITE" id="PS50937">
    <property type="entry name" value="HTH_MERR_2"/>
    <property type="match status" value="1"/>
</dbReference>
<reference evidence="6 7" key="1">
    <citation type="submission" date="2013-04" db="EMBL/GenBank/DDBJ databases">
        <title>Draft genome of the heavy metal tolerant bacterium Lysinibacillus sphaericus strain OT4b.31.</title>
        <authorList>
            <person name="Pena-Montenegro T.D."/>
            <person name="Dussan J."/>
        </authorList>
    </citation>
    <scope>NUCLEOTIDE SEQUENCE [LARGE SCALE GENOMIC DNA]</scope>
    <source>
        <strain evidence="6 7">OT4b.31</strain>
    </source>
</reference>
<evidence type="ECO:0000313" key="6">
    <source>
        <dbReference type="EMBL" id="EON72468.1"/>
    </source>
</evidence>
<evidence type="ECO:0000259" key="5">
    <source>
        <dbReference type="PROSITE" id="PS50937"/>
    </source>
</evidence>
<dbReference type="eggNOG" id="COG0789">
    <property type="taxonomic scope" value="Bacteria"/>
</dbReference>
<evidence type="ECO:0000256" key="4">
    <source>
        <dbReference type="ARBA" id="ARBA00023163"/>
    </source>
</evidence>
<dbReference type="SUPFAM" id="SSF55136">
    <property type="entry name" value="Probable bacterial effector-binding domain"/>
    <property type="match status" value="1"/>
</dbReference>
<dbReference type="InterPro" id="IPR000551">
    <property type="entry name" value="MerR-type_HTH_dom"/>
</dbReference>
<dbReference type="SMART" id="SM00422">
    <property type="entry name" value="HTH_MERR"/>
    <property type="match status" value="1"/>
</dbReference>
<dbReference type="InterPro" id="IPR009061">
    <property type="entry name" value="DNA-bd_dom_put_sf"/>
</dbReference>
<dbReference type="Gene3D" id="1.10.1660.10">
    <property type="match status" value="1"/>
</dbReference>
<dbReference type="CDD" id="cd01107">
    <property type="entry name" value="HTH_BmrR"/>
    <property type="match status" value="1"/>
</dbReference>
<comment type="caution">
    <text evidence="6">The sequence shown here is derived from an EMBL/GenBank/DDBJ whole genome shotgun (WGS) entry which is preliminary data.</text>
</comment>
<feature type="domain" description="HTH merR-type" evidence="5">
    <location>
        <begin position="15"/>
        <end position="85"/>
    </location>
</feature>
<dbReference type="Proteomes" id="UP000013911">
    <property type="component" value="Unassembled WGS sequence"/>
</dbReference>
<accession>R7ZEE5</accession>
<gene>
    <name evidence="6" type="ORF">H131_10023</name>
</gene>
<organism evidence="6 7">
    <name type="scientific">Lysinibacillus sphaericus OT4b.31</name>
    <dbReference type="NCBI Taxonomy" id="1285586"/>
    <lineage>
        <taxon>Bacteria</taxon>
        <taxon>Bacillati</taxon>
        <taxon>Bacillota</taxon>
        <taxon>Bacilli</taxon>
        <taxon>Bacillales</taxon>
        <taxon>Bacillaceae</taxon>
        <taxon>Lysinibacillus</taxon>
    </lineage>
</organism>
<dbReference type="InterPro" id="IPR029442">
    <property type="entry name" value="GyrI-like"/>
</dbReference>
<dbReference type="PANTHER" id="PTHR30204">
    <property type="entry name" value="REDOX-CYCLING DRUG-SENSING TRANSCRIPTIONAL ACTIVATOR SOXR"/>
    <property type="match status" value="1"/>
</dbReference>
<evidence type="ECO:0000313" key="7">
    <source>
        <dbReference type="Proteomes" id="UP000013911"/>
    </source>
</evidence>
<dbReference type="AlphaFoldDB" id="R7ZEE5"/>
<evidence type="ECO:0000256" key="2">
    <source>
        <dbReference type="ARBA" id="ARBA00023015"/>
    </source>
</evidence>
<dbReference type="eggNOG" id="COG4978">
    <property type="taxonomic scope" value="Bacteria"/>
</dbReference>
<dbReference type="Pfam" id="PF13411">
    <property type="entry name" value="MerR_1"/>
    <property type="match status" value="1"/>
</dbReference>
<keyword evidence="1" id="KW-0678">Repressor</keyword>
<dbReference type="InterPro" id="IPR047057">
    <property type="entry name" value="MerR_fam"/>
</dbReference>
<proteinExistence type="predicted"/>
<keyword evidence="4" id="KW-0804">Transcription</keyword>
<dbReference type="GO" id="GO:0003700">
    <property type="term" value="F:DNA-binding transcription factor activity"/>
    <property type="evidence" value="ECO:0007669"/>
    <property type="project" value="InterPro"/>
</dbReference>
<keyword evidence="2" id="KW-0805">Transcription regulation</keyword>
<dbReference type="SMART" id="SM00871">
    <property type="entry name" value="AraC_E_bind"/>
    <property type="match status" value="1"/>
</dbReference>
<name>R7ZEE5_LYSSH</name>
<dbReference type="PATRIC" id="fig|1285586.5.peg.2030"/>
<dbReference type="Gene3D" id="3.20.80.10">
    <property type="entry name" value="Regulatory factor, effector binding domain"/>
    <property type="match status" value="1"/>
</dbReference>
<protein>
    <submittedName>
        <fullName evidence="6">Transcriptional regulator</fullName>
    </submittedName>
</protein>
<dbReference type="EMBL" id="AQPX01000017">
    <property type="protein sequence ID" value="EON72468.1"/>
    <property type="molecule type" value="Genomic_DNA"/>
</dbReference>
<dbReference type="Pfam" id="PF06445">
    <property type="entry name" value="GyrI-like"/>
    <property type="match status" value="1"/>
</dbReference>
<sequence>MEQDVYKKRNGGGFLLSIGEFSKICGVSTKTLRYYAEIGLITPDDINTENGYRYYSIKQLKKMLFINRLKSYHFSLEEIKVLVELEADLAEEKICSAFNRKKREMERELNTLAYTLKQMSTDIEHIEKGIPIMSYLDKFDVQLVETQPMTILYMRQILSSDDFDLGYGKYFSTLYEKIAIENLTMLGMPMTFYHSTEFNPTGNDTEFAIPVKEAVKATRDLPGCLCAKSVLKGGYPELTSVYANLMAWIENEGYELVKSPYEVYITDPSEAAAIPEDMITEVYFPVKKKATR</sequence>
<evidence type="ECO:0000256" key="3">
    <source>
        <dbReference type="ARBA" id="ARBA00023125"/>
    </source>
</evidence>
<dbReference type="GO" id="GO:0003677">
    <property type="term" value="F:DNA binding"/>
    <property type="evidence" value="ECO:0007669"/>
    <property type="project" value="UniProtKB-KW"/>
</dbReference>
<dbReference type="InterPro" id="IPR011256">
    <property type="entry name" value="Reg_factor_effector_dom_sf"/>
</dbReference>
<keyword evidence="3" id="KW-0238">DNA-binding</keyword>
<dbReference type="PANTHER" id="PTHR30204:SF69">
    <property type="entry name" value="MERR-FAMILY TRANSCRIPTIONAL REGULATOR"/>
    <property type="match status" value="1"/>
</dbReference>
<dbReference type="SUPFAM" id="SSF46955">
    <property type="entry name" value="Putative DNA-binding domain"/>
    <property type="match status" value="1"/>
</dbReference>
<dbReference type="InterPro" id="IPR010499">
    <property type="entry name" value="AraC_E-bd"/>
</dbReference>